<keyword evidence="13" id="KW-1185">Reference proteome</keyword>
<evidence type="ECO:0000256" key="5">
    <source>
        <dbReference type="ARBA" id="ARBA00022679"/>
    </source>
</evidence>
<dbReference type="GO" id="GO:0004798">
    <property type="term" value="F:dTMP kinase activity"/>
    <property type="evidence" value="ECO:0007669"/>
    <property type="project" value="UniProtKB-EC"/>
</dbReference>
<dbReference type="HAMAP" id="MF_00165">
    <property type="entry name" value="Thymidylate_kinase"/>
    <property type="match status" value="1"/>
</dbReference>
<evidence type="ECO:0000256" key="4">
    <source>
        <dbReference type="ARBA" id="ARBA00017144"/>
    </source>
</evidence>
<dbReference type="InterPro" id="IPR018094">
    <property type="entry name" value="Thymidylate_kinase"/>
</dbReference>
<feature type="domain" description="PDZ" evidence="11">
    <location>
        <begin position="276"/>
        <end position="362"/>
    </location>
</feature>
<dbReference type="EMBL" id="BMAO01027688">
    <property type="protein sequence ID" value="GFR18906.1"/>
    <property type="molecule type" value="Genomic_DNA"/>
</dbReference>
<dbReference type="PANTHER" id="PTHR11324:SF16">
    <property type="entry name" value="PDZ DOMAIN-CONTAINING PROTEIN 2"/>
    <property type="match status" value="1"/>
</dbReference>
<dbReference type="CDD" id="cd01672">
    <property type="entry name" value="TMPK"/>
    <property type="match status" value="1"/>
</dbReference>
<dbReference type="InterPro" id="IPR036034">
    <property type="entry name" value="PDZ_sf"/>
</dbReference>
<evidence type="ECO:0000256" key="9">
    <source>
        <dbReference type="ARBA" id="ARBA00022840"/>
    </source>
</evidence>
<dbReference type="SMART" id="SM00228">
    <property type="entry name" value="PDZ"/>
    <property type="match status" value="2"/>
</dbReference>
<protein>
    <recommendedName>
        <fullName evidence="4">Thymidylate kinase</fullName>
        <ecNumber evidence="3">2.7.4.9</ecNumber>
    </recommendedName>
</protein>
<dbReference type="GO" id="GO:0006233">
    <property type="term" value="P:dTDP biosynthetic process"/>
    <property type="evidence" value="ECO:0007669"/>
    <property type="project" value="InterPro"/>
</dbReference>
<organism evidence="12 13">
    <name type="scientific">Trichonephila clavata</name>
    <name type="common">Joro spider</name>
    <name type="synonym">Nephila clavata</name>
    <dbReference type="NCBI Taxonomy" id="2740835"/>
    <lineage>
        <taxon>Eukaryota</taxon>
        <taxon>Metazoa</taxon>
        <taxon>Ecdysozoa</taxon>
        <taxon>Arthropoda</taxon>
        <taxon>Chelicerata</taxon>
        <taxon>Arachnida</taxon>
        <taxon>Araneae</taxon>
        <taxon>Araneomorphae</taxon>
        <taxon>Entelegynae</taxon>
        <taxon>Araneoidea</taxon>
        <taxon>Nephilidae</taxon>
        <taxon>Trichonephila</taxon>
    </lineage>
</organism>
<dbReference type="InterPro" id="IPR039430">
    <property type="entry name" value="Thymidylate_kin-like_dom"/>
</dbReference>
<keyword evidence="9" id="KW-0067">ATP-binding</keyword>
<evidence type="ECO:0000256" key="3">
    <source>
        <dbReference type="ARBA" id="ARBA00012980"/>
    </source>
</evidence>
<evidence type="ECO:0000313" key="13">
    <source>
        <dbReference type="Proteomes" id="UP000887116"/>
    </source>
</evidence>
<feature type="domain" description="PDZ" evidence="11">
    <location>
        <begin position="391"/>
        <end position="463"/>
    </location>
</feature>
<feature type="compositionally biased region" description="Polar residues" evidence="10">
    <location>
        <begin position="32"/>
        <end position="47"/>
    </location>
</feature>
<gene>
    <name evidence="12" type="primary">DTYMK</name>
    <name evidence="12" type="ORF">TNCT_658361</name>
</gene>
<keyword evidence="5" id="KW-0808">Transferase</keyword>
<keyword evidence="6" id="KW-0545">Nucleotide biosynthesis</keyword>
<evidence type="ECO:0000256" key="7">
    <source>
        <dbReference type="ARBA" id="ARBA00022741"/>
    </source>
</evidence>
<name>A0A8X6JU75_TRICU</name>
<evidence type="ECO:0000256" key="2">
    <source>
        <dbReference type="ARBA" id="ARBA00009776"/>
    </source>
</evidence>
<evidence type="ECO:0000259" key="11">
    <source>
        <dbReference type="PROSITE" id="PS50106"/>
    </source>
</evidence>
<keyword evidence="8 12" id="KW-0418">Kinase</keyword>
<evidence type="ECO:0000256" key="10">
    <source>
        <dbReference type="SAM" id="MobiDB-lite"/>
    </source>
</evidence>
<sequence>MREASRSFTAASINDPSTIIPKSIMFWKMKSSTLPPSLMPRNTSSFSSERKALPFSRVTSSHSSSSRSSPESCVQELPESNGWSHSYEEAARSVRRDSEGSSSGSSKTTLKEEDDETVDLTPPSTALKTTEPSIPETQAPLALSNGLRNSGAKPGIESWNNEPRNRRGADFSRSDWSSRNSSYAAKTSVSDIRRSFENGTKEAEQPPLPKKTVPVPASRAPVAPTVTTAPPVTAPRRSSSAVKEEEVQDEEAQKLVEEAKKQLYVEGVANQFVVLPVHLRREGMDGGSVGITLAGGADYEVKEITVHKVIAGSIADRDGRVLKGDRVMSINGRDVRGVSHGEALHILKAPNPRVLLVLARNANLHHLDKGTTEVKKQATHVQSHRDTEAFFVELQKDATGLGFSIEGGKDSPQGDRPLLIKRIFKGGAADKEGQLEEGDEILAINSHPVTNMTRTEAWNFLKKLPEVAISSLGGIGSVFLKRPRKPKRFYIFIMLRRGALIVLEGCDRVGKSTHAKMLFEALKEEDFKVESLQFPDRTTAIGSIINKYLSGSEEVEDHAIHLLFSANRWEQVPKMLRLLNSGVSLIVDRYAYSGVSFSYAKKGLNFSWCKQSDVGLPKPDLVLYLDLPPEAMTKRSGFGDEIYEKEDFQTEVKKVYGLLREDNWKVINTDREINEVQEEIKKLAKDAINNISNSTCDTLWTDNFETYV</sequence>
<dbReference type="Pfam" id="PF02223">
    <property type="entry name" value="Thymidylate_kin"/>
    <property type="match status" value="1"/>
</dbReference>
<reference evidence="12" key="1">
    <citation type="submission" date="2020-07" db="EMBL/GenBank/DDBJ databases">
        <title>Multicomponent nature underlies the extraordinary mechanical properties of spider dragline silk.</title>
        <authorList>
            <person name="Kono N."/>
            <person name="Nakamura H."/>
            <person name="Mori M."/>
            <person name="Yoshida Y."/>
            <person name="Ohtoshi R."/>
            <person name="Malay A.D."/>
            <person name="Moran D.A.P."/>
            <person name="Tomita M."/>
            <person name="Numata K."/>
            <person name="Arakawa K."/>
        </authorList>
    </citation>
    <scope>NUCLEOTIDE SEQUENCE</scope>
</reference>
<evidence type="ECO:0000256" key="1">
    <source>
        <dbReference type="ARBA" id="ARBA00004992"/>
    </source>
</evidence>
<dbReference type="EC" id="2.7.4.9" evidence="3"/>
<feature type="compositionally biased region" description="Low complexity" evidence="10">
    <location>
        <begin position="56"/>
        <end position="72"/>
    </location>
</feature>
<dbReference type="PANTHER" id="PTHR11324">
    <property type="entry name" value="IL16-RELATED"/>
    <property type="match status" value="1"/>
</dbReference>
<feature type="compositionally biased region" description="Polar residues" evidence="10">
    <location>
        <begin position="122"/>
        <end position="136"/>
    </location>
</feature>
<dbReference type="InterPro" id="IPR001478">
    <property type="entry name" value="PDZ"/>
</dbReference>
<accession>A0A8X6JU75</accession>
<dbReference type="NCBIfam" id="TIGR00041">
    <property type="entry name" value="DTMP_kinase"/>
    <property type="match status" value="1"/>
</dbReference>
<dbReference type="AlphaFoldDB" id="A0A8X6JU75"/>
<dbReference type="Proteomes" id="UP000887116">
    <property type="component" value="Unassembled WGS sequence"/>
</dbReference>
<dbReference type="FunFam" id="3.40.50.300:FF:000679">
    <property type="entry name" value="Thymidylate kinase"/>
    <property type="match status" value="1"/>
</dbReference>
<dbReference type="PROSITE" id="PS50106">
    <property type="entry name" value="PDZ"/>
    <property type="match status" value="2"/>
</dbReference>
<comment type="caution">
    <text evidence="12">The sequence shown here is derived from an EMBL/GenBank/DDBJ whole genome shotgun (WGS) entry which is preliminary data.</text>
</comment>
<dbReference type="CDD" id="cd06763">
    <property type="entry name" value="PDZ7_PDZD2-PDZ4_hPro-IL-16-like"/>
    <property type="match status" value="1"/>
</dbReference>
<dbReference type="SUPFAM" id="SSF50156">
    <property type="entry name" value="PDZ domain-like"/>
    <property type="match status" value="2"/>
</dbReference>
<feature type="compositionally biased region" description="Basic and acidic residues" evidence="10">
    <location>
        <begin position="163"/>
        <end position="173"/>
    </location>
</feature>
<proteinExistence type="inferred from homology"/>
<dbReference type="Pfam" id="PF00595">
    <property type="entry name" value="PDZ"/>
    <property type="match status" value="2"/>
</dbReference>
<dbReference type="Gene3D" id="3.40.50.300">
    <property type="entry name" value="P-loop containing nucleotide triphosphate hydrolases"/>
    <property type="match status" value="1"/>
</dbReference>
<dbReference type="SUPFAM" id="SSF52540">
    <property type="entry name" value="P-loop containing nucleoside triphosphate hydrolases"/>
    <property type="match status" value="1"/>
</dbReference>
<dbReference type="InterPro" id="IPR027417">
    <property type="entry name" value="P-loop_NTPase"/>
</dbReference>
<keyword evidence="7" id="KW-0547">Nucleotide-binding</keyword>
<feature type="region of interest" description="Disordered" evidence="10">
    <location>
        <begin position="32"/>
        <end position="248"/>
    </location>
</feature>
<dbReference type="GO" id="GO:0005524">
    <property type="term" value="F:ATP binding"/>
    <property type="evidence" value="ECO:0007669"/>
    <property type="project" value="UniProtKB-KW"/>
</dbReference>
<comment type="pathway">
    <text evidence="1">Pyrimidine metabolism; dTTP biosynthesis.</text>
</comment>
<comment type="similarity">
    <text evidence="2">Belongs to the thymidylate kinase family.</text>
</comment>
<feature type="compositionally biased region" description="Low complexity" evidence="10">
    <location>
        <begin position="212"/>
        <end position="238"/>
    </location>
</feature>
<dbReference type="Gene3D" id="2.30.42.10">
    <property type="match status" value="2"/>
</dbReference>
<feature type="compositionally biased region" description="Basic and acidic residues" evidence="10">
    <location>
        <begin position="86"/>
        <end position="99"/>
    </location>
</feature>
<dbReference type="OrthoDB" id="425602at2759"/>
<evidence type="ECO:0000256" key="6">
    <source>
        <dbReference type="ARBA" id="ARBA00022727"/>
    </source>
</evidence>
<evidence type="ECO:0000313" key="12">
    <source>
        <dbReference type="EMBL" id="GFR18906.1"/>
    </source>
</evidence>
<feature type="compositionally biased region" description="Basic and acidic residues" evidence="10">
    <location>
        <begin position="191"/>
        <end position="204"/>
    </location>
</feature>
<evidence type="ECO:0000256" key="8">
    <source>
        <dbReference type="ARBA" id="ARBA00022777"/>
    </source>
</evidence>